<gene>
    <name evidence="2" type="ORF">PAA8504_03794</name>
</gene>
<feature type="region of interest" description="Disordered" evidence="1">
    <location>
        <begin position="49"/>
        <end position="76"/>
    </location>
</feature>
<evidence type="ECO:0000313" key="3">
    <source>
        <dbReference type="Proteomes" id="UP000244912"/>
    </source>
</evidence>
<reference evidence="2 3" key="1">
    <citation type="submission" date="2018-03" db="EMBL/GenBank/DDBJ databases">
        <authorList>
            <person name="Keele B.F."/>
        </authorList>
    </citation>
    <scope>NUCLEOTIDE SEQUENCE [LARGE SCALE GENOMIC DNA]</scope>
    <source>
        <strain evidence="2 3">CECT 8504</strain>
    </source>
</reference>
<name>A0A2R8C0K9_9RHOB</name>
<proteinExistence type="predicted"/>
<protein>
    <submittedName>
        <fullName evidence="2">Uncharacterized protein</fullName>
    </submittedName>
</protein>
<keyword evidence="3" id="KW-1185">Reference proteome</keyword>
<accession>A0A2R8C0K9</accession>
<feature type="compositionally biased region" description="Basic and acidic residues" evidence="1">
    <location>
        <begin position="49"/>
        <end position="60"/>
    </location>
</feature>
<evidence type="ECO:0000256" key="1">
    <source>
        <dbReference type="SAM" id="MobiDB-lite"/>
    </source>
</evidence>
<dbReference type="AlphaFoldDB" id="A0A2R8C0K9"/>
<evidence type="ECO:0000313" key="2">
    <source>
        <dbReference type="EMBL" id="SPJ25938.1"/>
    </source>
</evidence>
<organism evidence="2 3">
    <name type="scientific">Palleronia abyssalis</name>
    <dbReference type="NCBI Taxonomy" id="1501240"/>
    <lineage>
        <taxon>Bacteria</taxon>
        <taxon>Pseudomonadati</taxon>
        <taxon>Pseudomonadota</taxon>
        <taxon>Alphaproteobacteria</taxon>
        <taxon>Rhodobacterales</taxon>
        <taxon>Roseobacteraceae</taxon>
        <taxon>Palleronia</taxon>
    </lineage>
</organism>
<dbReference type="EMBL" id="ONZF01000012">
    <property type="protein sequence ID" value="SPJ25938.1"/>
    <property type="molecule type" value="Genomic_DNA"/>
</dbReference>
<dbReference type="Proteomes" id="UP000244912">
    <property type="component" value="Unassembled WGS sequence"/>
</dbReference>
<dbReference type="RefSeq" id="WP_108895657.1">
    <property type="nucleotide sequence ID" value="NZ_ONZF01000012.1"/>
</dbReference>
<sequence length="76" mass="8454">MGQPGISEIDIARIEQALEDVAVLLEDDLVYLPIFERLEEDLAAARAKQDARSRAREIRKARASRNAAPTPDDPEP</sequence>